<reference evidence="1" key="1">
    <citation type="journal article" date="2020" name="bioRxiv">
        <title>Chromosome-level reference genome of the European wasp spider Argiope bruennichi: a resource for studies on range expansion and evolutionary adaptation.</title>
        <authorList>
            <person name="Sheffer M.M."/>
            <person name="Hoppe A."/>
            <person name="Krehenwinkel H."/>
            <person name="Uhl G."/>
            <person name="Kuss A.W."/>
            <person name="Jensen L."/>
            <person name="Jensen C."/>
            <person name="Gillespie R.G."/>
            <person name="Hoff K.J."/>
            <person name="Prost S."/>
        </authorList>
    </citation>
    <scope>NUCLEOTIDE SEQUENCE</scope>
</reference>
<dbReference type="EMBL" id="JABXBU010002072">
    <property type="protein sequence ID" value="KAF8777787.1"/>
    <property type="molecule type" value="Genomic_DNA"/>
</dbReference>
<reference evidence="1" key="2">
    <citation type="submission" date="2020-06" db="EMBL/GenBank/DDBJ databases">
        <authorList>
            <person name="Sheffer M."/>
        </authorList>
    </citation>
    <scope>NUCLEOTIDE SEQUENCE</scope>
</reference>
<name>A0A8T0EPX8_ARGBR</name>
<gene>
    <name evidence="1" type="ORF">HNY73_014593</name>
</gene>
<dbReference type="Proteomes" id="UP000807504">
    <property type="component" value="Unassembled WGS sequence"/>
</dbReference>
<evidence type="ECO:0000313" key="2">
    <source>
        <dbReference type="Proteomes" id="UP000807504"/>
    </source>
</evidence>
<organism evidence="1 2">
    <name type="scientific">Argiope bruennichi</name>
    <name type="common">Wasp spider</name>
    <name type="synonym">Aranea bruennichi</name>
    <dbReference type="NCBI Taxonomy" id="94029"/>
    <lineage>
        <taxon>Eukaryota</taxon>
        <taxon>Metazoa</taxon>
        <taxon>Ecdysozoa</taxon>
        <taxon>Arthropoda</taxon>
        <taxon>Chelicerata</taxon>
        <taxon>Arachnida</taxon>
        <taxon>Araneae</taxon>
        <taxon>Araneomorphae</taxon>
        <taxon>Entelegynae</taxon>
        <taxon>Araneoidea</taxon>
        <taxon>Araneidae</taxon>
        <taxon>Argiope</taxon>
    </lineage>
</organism>
<dbReference type="AlphaFoldDB" id="A0A8T0EPX8"/>
<accession>A0A8T0EPX8</accession>
<evidence type="ECO:0000313" key="1">
    <source>
        <dbReference type="EMBL" id="KAF8777787.1"/>
    </source>
</evidence>
<protein>
    <submittedName>
        <fullName evidence="1">Uncharacterized protein</fullName>
    </submittedName>
</protein>
<comment type="caution">
    <text evidence="1">The sequence shown here is derived from an EMBL/GenBank/DDBJ whole genome shotgun (WGS) entry which is preliminary data.</text>
</comment>
<keyword evidence="2" id="KW-1185">Reference proteome</keyword>
<proteinExistence type="predicted"/>
<sequence length="138" mass="15789">MNAMHEIREESLAICMLLPWEWTEGERVLGKRHRFNEPLKRTRGMNEHTRASGCQLRRVTATSCRINDALVPGHHTHEGCGRFQPSTGKKRDKLAHVPRVCQRGLGYTRSACTIEKNMPPAVCFLYRMLLSSSKNTSR</sequence>